<dbReference type="OrthoDB" id="2917041at2759"/>
<accession>A0A5C3KBL6</accession>
<feature type="region of interest" description="Disordered" evidence="1">
    <location>
        <begin position="71"/>
        <end position="108"/>
    </location>
</feature>
<dbReference type="STRING" id="230819.A0A5C3KBL6"/>
<proteinExistence type="predicted"/>
<evidence type="ECO:0000313" key="3">
    <source>
        <dbReference type="Proteomes" id="UP000307440"/>
    </source>
</evidence>
<organism evidence="2 3">
    <name type="scientific">Coprinopsis marcescibilis</name>
    <name type="common">Agaric fungus</name>
    <name type="synonym">Psathyrella marcescibilis</name>
    <dbReference type="NCBI Taxonomy" id="230819"/>
    <lineage>
        <taxon>Eukaryota</taxon>
        <taxon>Fungi</taxon>
        <taxon>Dikarya</taxon>
        <taxon>Basidiomycota</taxon>
        <taxon>Agaricomycotina</taxon>
        <taxon>Agaricomycetes</taxon>
        <taxon>Agaricomycetidae</taxon>
        <taxon>Agaricales</taxon>
        <taxon>Agaricineae</taxon>
        <taxon>Psathyrellaceae</taxon>
        <taxon>Coprinopsis</taxon>
    </lineage>
</organism>
<evidence type="ECO:0000256" key="1">
    <source>
        <dbReference type="SAM" id="MobiDB-lite"/>
    </source>
</evidence>
<dbReference type="AlphaFoldDB" id="A0A5C3KBL6"/>
<gene>
    <name evidence="2" type="ORF">FA15DRAFT_605491</name>
</gene>
<name>A0A5C3KBL6_COPMA</name>
<evidence type="ECO:0000313" key="2">
    <source>
        <dbReference type="EMBL" id="TFK17242.1"/>
    </source>
</evidence>
<evidence type="ECO:0008006" key="4">
    <source>
        <dbReference type="Google" id="ProtNLM"/>
    </source>
</evidence>
<reference evidence="2 3" key="1">
    <citation type="journal article" date="2019" name="Nat. Ecol. Evol.">
        <title>Megaphylogeny resolves global patterns of mushroom evolution.</title>
        <authorList>
            <person name="Varga T."/>
            <person name="Krizsan K."/>
            <person name="Foldi C."/>
            <person name="Dima B."/>
            <person name="Sanchez-Garcia M."/>
            <person name="Sanchez-Ramirez S."/>
            <person name="Szollosi G.J."/>
            <person name="Szarkandi J.G."/>
            <person name="Papp V."/>
            <person name="Albert L."/>
            <person name="Andreopoulos W."/>
            <person name="Angelini C."/>
            <person name="Antonin V."/>
            <person name="Barry K.W."/>
            <person name="Bougher N.L."/>
            <person name="Buchanan P."/>
            <person name="Buyck B."/>
            <person name="Bense V."/>
            <person name="Catcheside P."/>
            <person name="Chovatia M."/>
            <person name="Cooper J."/>
            <person name="Damon W."/>
            <person name="Desjardin D."/>
            <person name="Finy P."/>
            <person name="Geml J."/>
            <person name="Haridas S."/>
            <person name="Hughes K."/>
            <person name="Justo A."/>
            <person name="Karasinski D."/>
            <person name="Kautmanova I."/>
            <person name="Kiss B."/>
            <person name="Kocsube S."/>
            <person name="Kotiranta H."/>
            <person name="LaButti K.M."/>
            <person name="Lechner B.E."/>
            <person name="Liimatainen K."/>
            <person name="Lipzen A."/>
            <person name="Lukacs Z."/>
            <person name="Mihaltcheva S."/>
            <person name="Morgado L.N."/>
            <person name="Niskanen T."/>
            <person name="Noordeloos M.E."/>
            <person name="Ohm R.A."/>
            <person name="Ortiz-Santana B."/>
            <person name="Ovrebo C."/>
            <person name="Racz N."/>
            <person name="Riley R."/>
            <person name="Savchenko A."/>
            <person name="Shiryaev A."/>
            <person name="Soop K."/>
            <person name="Spirin V."/>
            <person name="Szebenyi C."/>
            <person name="Tomsovsky M."/>
            <person name="Tulloss R.E."/>
            <person name="Uehling J."/>
            <person name="Grigoriev I.V."/>
            <person name="Vagvolgyi C."/>
            <person name="Papp T."/>
            <person name="Martin F.M."/>
            <person name="Miettinen O."/>
            <person name="Hibbett D.S."/>
            <person name="Nagy L.G."/>
        </authorList>
    </citation>
    <scope>NUCLEOTIDE SEQUENCE [LARGE SCALE GENOMIC DNA]</scope>
    <source>
        <strain evidence="2 3">CBS 121175</strain>
    </source>
</reference>
<dbReference type="EMBL" id="ML210544">
    <property type="protein sequence ID" value="TFK17242.1"/>
    <property type="molecule type" value="Genomic_DNA"/>
</dbReference>
<protein>
    <recommendedName>
        <fullName evidence="4">DDE-1 domain-containing protein</fullName>
    </recommendedName>
</protein>
<feature type="compositionally biased region" description="Basic and acidic residues" evidence="1">
    <location>
        <begin position="96"/>
        <end position="108"/>
    </location>
</feature>
<sequence length="108" mass="12150">DGHISHYSLGFLTYAHECNIVVIYYPSHTTHIYQGLDVVIFAVWTTGSHPTIYARPSENWCTPLQPIHDHPSYAFPQPNHCSNSQPPHPSINPTEDSCRDAAESHNGR</sequence>
<dbReference type="Proteomes" id="UP000307440">
    <property type="component" value="Unassembled WGS sequence"/>
</dbReference>
<feature type="compositionally biased region" description="Polar residues" evidence="1">
    <location>
        <begin position="79"/>
        <end position="95"/>
    </location>
</feature>
<feature type="non-terminal residue" evidence="2">
    <location>
        <position position="1"/>
    </location>
</feature>
<keyword evidence="3" id="KW-1185">Reference proteome</keyword>